<feature type="domain" description="Glycosyltransferase subfamily 4-like N-terminal" evidence="4">
    <location>
        <begin position="18"/>
        <end position="164"/>
    </location>
</feature>
<dbReference type="Proteomes" id="UP000320085">
    <property type="component" value="Unassembled WGS sequence"/>
</dbReference>
<dbReference type="InterPro" id="IPR001296">
    <property type="entry name" value="Glyco_trans_1"/>
</dbReference>
<comment type="caution">
    <text evidence="5">The sequence shown here is derived from an EMBL/GenBank/DDBJ whole genome shotgun (WGS) entry which is preliminary data.</text>
</comment>
<evidence type="ECO:0000259" key="4">
    <source>
        <dbReference type="Pfam" id="PF13439"/>
    </source>
</evidence>
<accession>A0A543PXG4</accession>
<dbReference type="AlphaFoldDB" id="A0A543PXG4"/>
<evidence type="ECO:0000313" key="6">
    <source>
        <dbReference type="Proteomes" id="UP000320085"/>
    </source>
</evidence>
<dbReference type="GO" id="GO:0009103">
    <property type="term" value="P:lipopolysaccharide biosynthetic process"/>
    <property type="evidence" value="ECO:0007669"/>
    <property type="project" value="TreeGrafter"/>
</dbReference>
<evidence type="ECO:0000256" key="2">
    <source>
        <dbReference type="ARBA" id="ARBA00022679"/>
    </source>
</evidence>
<reference evidence="5 6" key="1">
    <citation type="submission" date="2019-06" db="EMBL/GenBank/DDBJ databases">
        <title>Sequencing the genomes of 1000 actinobacteria strains.</title>
        <authorList>
            <person name="Klenk H.-P."/>
        </authorList>
    </citation>
    <scope>NUCLEOTIDE SEQUENCE [LARGE SCALE GENOMIC DNA]</scope>
    <source>
        <strain evidence="5 6">DSM 21776</strain>
    </source>
</reference>
<dbReference type="Pfam" id="PF00534">
    <property type="entry name" value="Glycos_transf_1"/>
    <property type="match status" value="1"/>
</dbReference>
<dbReference type="InterPro" id="IPR028098">
    <property type="entry name" value="Glyco_trans_4-like_N"/>
</dbReference>
<evidence type="ECO:0000313" key="5">
    <source>
        <dbReference type="EMBL" id="TQN48773.1"/>
    </source>
</evidence>
<sequence>MTKQLAVNGRFLSQATTGTQRYALELVTRLVERHPGRVVLHVPLGTEVPAAIAGAAQVRESRARGQVFEQVALPWATRRDLLLSPGGPAPVAARRQVATIHDVSVFRHPQTYSRAFRTWYRAMYRVLSRRAVRVLTVSQFSADELGRVLHVPPSRVSVVPNGADHVDRVAATQPDLTAYPGLALGEPWVLCVGTFARHKNLGPALDALEAAGISSVVVGARGSAAVFAEAGAQRWTRAHFAGRLSDEELAWLYGHATALVFPSLYEGFGIPVVEAQRLGCPVVALDTGPMREVGGDAVLLCDAGHPERVVEAVRRLVEEPGLREATVEAGRRNAEGFRWDASADRLEDALTRAGWSW</sequence>
<evidence type="ECO:0000256" key="1">
    <source>
        <dbReference type="ARBA" id="ARBA00022676"/>
    </source>
</evidence>
<feature type="domain" description="Glycosyl transferase family 1" evidence="3">
    <location>
        <begin position="183"/>
        <end position="332"/>
    </location>
</feature>
<keyword evidence="2 5" id="KW-0808">Transferase</keyword>
<dbReference type="RefSeq" id="WP_141821660.1">
    <property type="nucleotide sequence ID" value="NZ_BAAAQC010000022.1"/>
</dbReference>
<protein>
    <submittedName>
        <fullName evidence="5">Glycosyltransferase involved in cell wall biosynthesis</fullName>
    </submittedName>
</protein>
<proteinExistence type="predicted"/>
<organism evidence="5 6">
    <name type="scientific">Humibacillus xanthopallidus</name>
    <dbReference type="NCBI Taxonomy" id="412689"/>
    <lineage>
        <taxon>Bacteria</taxon>
        <taxon>Bacillati</taxon>
        <taxon>Actinomycetota</taxon>
        <taxon>Actinomycetes</taxon>
        <taxon>Micrococcales</taxon>
        <taxon>Intrasporangiaceae</taxon>
        <taxon>Humibacillus</taxon>
    </lineage>
</organism>
<dbReference type="PANTHER" id="PTHR46401">
    <property type="entry name" value="GLYCOSYLTRANSFERASE WBBK-RELATED"/>
    <property type="match status" value="1"/>
</dbReference>
<dbReference type="Gene3D" id="3.40.50.2000">
    <property type="entry name" value="Glycogen Phosphorylase B"/>
    <property type="match status" value="2"/>
</dbReference>
<evidence type="ECO:0000259" key="3">
    <source>
        <dbReference type="Pfam" id="PF00534"/>
    </source>
</evidence>
<name>A0A543PXG4_9MICO</name>
<dbReference type="OrthoDB" id="9801609at2"/>
<dbReference type="Pfam" id="PF13439">
    <property type="entry name" value="Glyco_transf_4"/>
    <property type="match status" value="1"/>
</dbReference>
<dbReference type="PANTHER" id="PTHR46401:SF2">
    <property type="entry name" value="GLYCOSYLTRANSFERASE WBBK-RELATED"/>
    <property type="match status" value="1"/>
</dbReference>
<dbReference type="SUPFAM" id="SSF53756">
    <property type="entry name" value="UDP-Glycosyltransferase/glycogen phosphorylase"/>
    <property type="match status" value="1"/>
</dbReference>
<keyword evidence="1" id="KW-0328">Glycosyltransferase</keyword>
<dbReference type="EMBL" id="VFQF01000001">
    <property type="protein sequence ID" value="TQN48773.1"/>
    <property type="molecule type" value="Genomic_DNA"/>
</dbReference>
<dbReference type="CDD" id="cd03809">
    <property type="entry name" value="GT4_MtfB-like"/>
    <property type="match status" value="1"/>
</dbReference>
<gene>
    <name evidence="5" type="ORF">FHX52_1919</name>
</gene>
<dbReference type="GO" id="GO:0016757">
    <property type="term" value="F:glycosyltransferase activity"/>
    <property type="evidence" value="ECO:0007669"/>
    <property type="project" value="UniProtKB-KW"/>
</dbReference>